<keyword evidence="1" id="KW-0812">Transmembrane</keyword>
<comment type="caution">
    <text evidence="2">The sequence shown here is derived from an EMBL/GenBank/DDBJ whole genome shotgun (WGS) entry which is preliminary data.</text>
</comment>
<reference evidence="2" key="1">
    <citation type="submission" date="2021-10" db="EMBL/GenBank/DDBJ databases">
        <title>Marinomonas pontica sp. nov., isolated from the Black Sea.</title>
        <authorList>
            <person name="Zhao L.-H."/>
            <person name="Xue J.-H."/>
        </authorList>
    </citation>
    <scope>NUCLEOTIDE SEQUENCE</scope>
    <source>
        <strain evidence="2">E8</strain>
    </source>
</reference>
<keyword evidence="1" id="KW-0472">Membrane</keyword>
<keyword evidence="1" id="KW-1133">Transmembrane helix</keyword>
<dbReference type="RefSeq" id="WP_226754628.1">
    <property type="nucleotide sequence ID" value="NZ_JAJATW010000014.1"/>
</dbReference>
<name>A0A9X1IPW9_9GAMM</name>
<keyword evidence="3" id="KW-1185">Reference proteome</keyword>
<gene>
    <name evidence="2" type="ORF">LG368_10255</name>
</gene>
<dbReference type="Proteomes" id="UP001139095">
    <property type="component" value="Unassembled WGS sequence"/>
</dbReference>
<evidence type="ECO:0000313" key="2">
    <source>
        <dbReference type="EMBL" id="MCB5162276.1"/>
    </source>
</evidence>
<evidence type="ECO:0000313" key="3">
    <source>
        <dbReference type="Proteomes" id="UP001139095"/>
    </source>
</evidence>
<dbReference type="EMBL" id="JAJATW010000014">
    <property type="protein sequence ID" value="MCB5162276.1"/>
    <property type="molecule type" value="Genomic_DNA"/>
</dbReference>
<feature type="transmembrane region" description="Helical" evidence="1">
    <location>
        <begin position="14"/>
        <end position="35"/>
    </location>
</feature>
<sequence length="312" mass="35197">MNTTSRLQTWLGNVFIYCLLTASVVVFALFGIQYIGKKYAEDAFQQQLQRAGLTSLVHYDSVHFDPFTLTPSFENVRVGSVVTPWLHFARISFNHYPLTHPNLDIDFWVKESSIADLSRDTGHLMRAAGVDTLLGKGSLSSHTDANELITQLHVNIKDMGKVTLESHINVLSSSLSLTELRSDLLASFALGQPEAMLSLYGETIELHRLMLKYEEAGLIRHLFPSSSQSPQSADYSQETQKRFRLVSQAMGLAPKESKEANEIANALTRFLRQPETLTLFIEPETPTSIKQLMHFSEQEQLYRRSKMTLTAE</sequence>
<accession>A0A9X1IPW9</accession>
<proteinExistence type="predicted"/>
<dbReference type="AlphaFoldDB" id="A0A9X1IPW9"/>
<evidence type="ECO:0000256" key="1">
    <source>
        <dbReference type="SAM" id="Phobius"/>
    </source>
</evidence>
<protein>
    <submittedName>
        <fullName evidence="2">Uncharacterized protein</fullName>
    </submittedName>
</protein>
<organism evidence="2 3">
    <name type="scientific">Marinomonas algarum</name>
    <dbReference type="NCBI Taxonomy" id="2883105"/>
    <lineage>
        <taxon>Bacteria</taxon>
        <taxon>Pseudomonadati</taxon>
        <taxon>Pseudomonadota</taxon>
        <taxon>Gammaproteobacteria</taxon>
        <taxon>Oceanospirillales</taxon>
        <taxon>Oceanospirillaceae</taxon>
        <taxon>Marinomonas</taxon>
    </lineage>
</organism>